<dbReference type="GO" id="GO:0016020">
    <property type="term" value="C:membrane"/>
    <property type="evidence" value="ECO:0007669"/>
    <property type="project" value="UniProtKB-SubCell"/>
</dbReference>
<dbReference type="Gene3D" id="3.10.110.10">
    <property type="entry name" value="Ubiquitin Conjugating Enzyme"/>
    <property type="match status" value="1"/>
</dbReference>
<evidence type="ECO:0000256" key="8">
    <source>
        <dbReference type="ARBA" id="ARBA00023136"/>
    </source>
</evidence>
<keyword evidence="4 10" id="KW-0812">Transmembrane</keyword>
<evidence type="ECO:0000313" key="13">
    <source>
        <dbReference type="EMBL" id="SLM34282.1"/>
    </source>
</evidence>
<dbReference type="Pfam" id="PF01061">
    <property type="entry name" value="ABC2_membrane"/>
    <property type="match status" value="2"/>
</dbReference>
<evidence type="ECO:0000259" key="11">
    <source>
        <dbReference type="PROSITE" id="PS50127"/>
    </source>
</evidence>
<dbReference type="PROSITE" id="PS00211">
    <property type="entry name" value="ABC_TRANSPORTER_1"/>
    <property type="match status" value="1"/>
</dbReference>
<comment type="similarity">
    <text evidence="2">Belongs to the ABC transporter superfamily. ABCG family. PDR (TC 3.A.1.205) subfamily.</text>
</comment>
<dbReference type="EMBL" id="FWEW01000268">
    <property type="protein sequence ID" value="SLM34282.1"/>
    <property type="molecule type" value="Genomic_DNA"/>
</dbReference>
<feature type="transmembrane region" description="Helical" evidence="10">
    <location>
        <begin position="2372"/>
        <end position="2393"/>
    </location>
</feature>
<protein>
    <submittedName>
        <fullName evidence="13">Abc drug exporter</fullName>
    </submittedName>
</protein>
<feature type="compositionally biased region" description="Polar residues" evidence="9">
    <location>
        <begin position="1226"/>
        <end position="1241"/>
    </location>
</feature>
<evidence type="ECO:0000256" key="6">
    <source>
        <dbReference type="ARBA" id="ARBA00022840"/>
    </source>
</evidence>
<dbReference type="InterPro" id="IPR012317">
    <property type="entry name" value="Poly(ADP-ribose)pol_cat_dom"/>
</dbReference>
<dbReference type="InterPro" id="IPR000608">
    <property type="entry name" value="UBC"/>
</dbReference>
<keyword evidence="7 10" id="KW-1133">Transmembrane helix</keyword>
<feature type="compositionally biased region" description="Low complexity" evidence="9">
    <location>
        <begin position="2008"/>
        <end position="2019"/>
    </location>
</feature>
<feature type="region of interest" description="Disordered" evidence="9">
    <location>
        <begin position="296"/>
        <end position="315"/>
    </location>
</feature>
<dbReference type="InterPro" id="IPR003593">
    <property type="entry name" value="AAA+_ATPase"/>
</dbReference>
<feature type="region of interest" description="Disordered" evidence="9">
    <location>
        <begin position="1299"/>
        <end position="1337"/>
    </location>
</feature>
<feature type="transmembrane region" description="Helical" evidence="10">
    <location>
        <begin position="1728"/>
        <end position="1747"/>
    </location>
</feature>
<keyword evidence="3" id="KW-0813">Transport</keyword>
<dbReference type="InterPro" id="IPR010929">
    <property type="entry name" value="PDR_CDR_ABC"/>
</dbReference>
<keyword evidence="6" id="KW-0067">ATP-binding</keyword>
<dbReference type="PROSITE" id="PS50127">
    <property type="entry name" value="UBC_2"/>
    <property type="match status" value="1"/>
</dbReference>
<feature type="region of interest" description="Disordered" evidence="9">
    <location>
        <begin position="1274"/>
        <end position="1293"/>
    </location>
</feature>
<reference evidence="14" key="1">
    <citation type="submission" date="2017-03" db="EMBL/GenBank/DDBJ databases">
        <authorList>
            <person name="Sharma R."/>
            <person name="Thines M."/>
        </authorList>
    </citation>
    <scope>NUCLEOTIDE SEQUENCE [LARGE SCALE GENOMIC DNA]</scope>
</reference>
<dbReference type="PROSITE" id="PS50893">
    <property type="entry name" value="ABC_TRANSPORTER_2"/>
    <property type="match status" value="2"/>
</dbReference>
<feature type="domain" description="ABC transporter" evidence="12">
    <location>
        <begin position="1346"/>
        <end position="1587"/>
    </location>
</feature>
<accession>A0A1W5CU18</accession>
<organism evidence="13 14">
    <name type="scientific">Lasallia pustulata</name>
    <dbReference type="NCBI Taxonomy" id="136370"/>
    <lineage>
        <taxon>Eukaryota</taxon>
        <taxon>Fungi</taxon>
        <taxon>Dikarya</taxon>
        <taxon>Ascomycota</taxon>
        <taxon>Pezizomycotina</taxon>
        <taxon>Lecanoromycetes</taxon>
        <taxon>OSLEUM clade</taxon>
        <taxon>Umbilicariomycetidae</taxon>
        <taxon>Umbilicariales</taxon>
        <taxon>Umbilicariaceae</taxon>
        <taxon>Lasallia</taxon>
    </lineage>
</organism>
<dbReference type="GO" id="GO:0016887">
    <property type="term" value="F:ATP hydrolysis activity"/>
    <property type="evidence" value="ECO:0007669"/>
    <property type="project" value="InterPro"/>
</dbReference>
<dbReference type="InterPro" id="IPR003439">
    <property type="entry name" value="ABC_transporter-like_ATP-bd"/>
</dbReference>
<dbReference type="SUPFAM" id="SSF52540">
    <property type="entry name" value="P-loop containing nucleoside triphosphate hydrolases"/>
    <property type="match status" value="2"/>
</dbReference>
<feature type="transmembrane region" description="Helical" evidence="10">
    <location>
        <begin position="2405"/>
        <end position="2422"/>
    </location>
</feature>
<feature type="transmembrane region" description="Helical" evidence="10">
    <location>
        <begin position="1952"/>
        <end position="1976"/>
    </location>
</feature>
<dbReference type="Pfam" id="PF06422">
    <property type="entry name" value="PDR_CDR"/>
    <property type="match status" value="1"/>
</dbReference>
<feature type="transmembrane region" description="Helical" evidence="10">
    <location>
        <begin position="1840"/>
        <end position="1860"/>
    </location>
</feature>
<dbReference type="Gene3D" id="3.40.50.300">
    <property type="entry name" value="P-loop containing nucleotide triphosphate hydrolases"/>
    <property type="match status" value="2"/>
</dbReference>
<evidence type="ECO:0000256" key="5">
    <source>
        <dbReference type="ARBA" id="ARBA00022741"/>
    </source>
</evidence>
<dbReference type="InterPro" id="IPR027417">
    <property type="entry name" value="P-loop_NTPase"/>
</dbReference>
<feature type="domain" description="ABC transporter" evidence="12">
    <location>
        <begin position="2040"/>
        <end position="2278"/>
    </location>
</feature>
<evidence type="ECO:0000259" key="12">
    <source>
        <dbReference type="PROSITE" id="PS50893"/>
    </source>
</evidence>
<dbReference type="GO" id="GO:0140359">
    <property type="term" value="F:ABC-type transporter activity"/>
    <property type="evidence" value="ECO:0007669"/>
    <property type="project" value="InterPro"/>
</dbReference>
<dbReference type="PANTHER" id="PTHR19241">
    <property type="entry name" value="ATP-BINDING CASSETTE TRANSPORTER"/>
    <property type="match status" value="1"/>
</dbReference>
<dbReference type="SUPFAM" id="SSF56399">
    <property type="entry name" value="ADP-ribosylation"/>
    <property type="match status" value="1"/>
</dbReference>
<dbReference type="CDD" id="cd03232">
    <property type="entry name" value="ABCG_PDR_domain2"/>
    <property type="match status" value="1"/>
</dbReference>
<evidence type="ECO:0000256" key="10">
    <source>
        <dbReference type="SAM" id="Phobius"/>
    </source>
</evidence>
<dbReference type="Pfam" id="PF00644">
    <property type="entry name" value="PARP"/>
    <property type="match status" value="1"/>
</dbReference>
<dbReference type="InterPro" id="IPR017871">
    <property type="entry name" value="ABC_transporter-like_CS"/>
</dbReference>
<feature type="compositionally biased region" description="Polar residues" evidence="9">
    <location>
        <begin position="1299"/>
        <end position="1320"/>
    </location>
</feature>
<evidence type="ECO:0000256" key="4">
    <source>
        <dbReference type="ARBA" id="ARBA00022692"/>
    </source>
</evidence>
<keyword evidence="14" id="KW-1185">Reference proteome</keyword>
<feature type="compositionally biased region" description="Basic and acidic residues" evidence="9">
    <location>
        <begin position="296"/>
        <end position="313"/>
    </location>
</feature>
<feature type="transmembrane region" description="Helical" evidence="10">
    <location>
        <begin position="1810"/>
        <end position="1828"/>
    </location>
</feature>
<dbReference type="GO" id="GO:0005524">
    <property type="term" value="F:ATP binding"/>
    <property type="evidence" value="ECO:0007669"/>
    <property type="project" value="UniProtKB-KW"/>
</dbReference>
<dbReference type="FunFam" id="3.40.50.300:FF:000054">
    <property type="entry name" value="ABC multidrug transporter atrF"/>
    <property type="match status" value="1"/>
</dbReference>
<evidence type="ECO:0000256" key="9">
    <source>
        <dbReference type="SAM" id="MobiDB-lite"/>
    </source>
</evidence>
<dbReference type="GO" id="GO:0003950">
    <property type="term" value="F:NAD+ poly-ADP-ribosyltransferase activity"/>
    <property type="evidence" value="ECO:0007669"/>
    <property type="project" value="InterPro"/>
</dbReference>
<feature type="region of interest" description="Disordered" evidence="9">
    <location>
        <begin position="112"/>
        <end position="174"/>
    </location>
</feature>
<name>A0A1W5CU18_9LECA</name>
<evidence type="ECO:0000313" key="14">
    <source>
        <dbReference type="Proteomes" id="UP000192927"/>
    </source>
</evidence>
<dbReference type="InterPro" id="IPR029481">
    <property type="entry name" value="ABC_trans_N"/>
</dbReference>
<evidence type="ECO:0000256" key="7">
    <source>
        <dbReference type="ARBA" id="ARBA00022989"/>
    </source>
</evidence>
<evidence type="ECO:0000256" key="3">
    <source>
        <dbReference type="ARBA" id="ARBA00022448"/>
    </source>
</evidence>
<dbReference type="Pfam" id="PF00005">
    <property type="entry name" value="ABC_tran"/>
    <property type="match status" value="2"/>
</dbReference>
<keyword evidence="8 10" id="KW-0472">Membrane</keyword>
<feature type="domain" description="UBC core" evidence="11">
    <location>
        <begin position="1020"/>
        <end position="1189"/>
    </location>
</feature>
<dbReference type="SMART" id="SM00382">
    <property type="entry name" value="AAA"/>
    <property type="match status" value="1"/>
</dbReference>
<dbReference type="Pfam" id="PF14510">
    <property type="entry name" value="ABC_trans_N"/>
    <property type="match status" value="1"/>
</dbReference>
<feature type="transmembrane region" description="Helical" evidence="10">
    <location>
        <begin position="2442"/>
        <end position="2469"/>
    </location>
</feature>
<keyword evidence="5" id="KW-0547">Nucleotide-binding</keyword>
<dbReference type="InterPro" id="IPR016135">
    <property type="entry name" value="UBQ-conjugating_enzyme/RWD"/>
</dbReference>
<dbReference type="InterPro" id="IPR034003">
    <property type="entry name" value="ABCG_PDR_2"/>
</dbReference>
<comment type="subcellular location">
    <subcellularLocation>
        <location evidence="1">Membrane</location>
        <topology evidence="1">Multi-pass membrane protein</topology>
    </subcellularLocation>
</comment>
<dbReference type="CDD" id="cd23802">
    <property type="entry name" value="UBCc_UBE2Q"/>
    <property type="match status" value="1"/>
</dbReference>
<dbReference type="InterPro" id="IPR013525">
    <property type="entry name" value="ABC2_TM"/>
</dbReference>
<feature type="region of interest" description="Disordered" evidence="9">
    <location>
        <begin position="591"/>
        <end position="627"/>
    </location>
</feature>
<feature type="region of interest" description="Disordered" evidence="9">
    <location>
        <begin position="1994"/>
        <end position="2029"/>
    </location>
</feature>
<feature type="transmembrane region" description="Helical" evidence="10">
    <location>
        <begin position="2475"/>
        <end position="2496"/>
    </location>
</feature>
<feature type="transmembrane region" description="Helical" evidence="10">
    <location>
        <begin position="1779"/>
        <end position="1798"/>
    </location>
</feature>
<feature type="region of interest" description="Disordered" evidence="9">
    <location>
        <begin position="1217"/>
        <end position="1257"/>
    </location>
</feature>
<dbReference type="FunFam" id="3.10.110.10:FF:000107">
    <property type="entry name" value="Ubiquitin conjugating enzyme, putative"/>
    <property type="match status" value="1"/>
</dbReference>
<feature type="compositionally biased region" description="Acidic residues" evidence="9">
    <location>
        <begin position="122"/>
        <end position="152"/>
    </location>
</feature>
<feature type="compositionally biased region" description="Polar residues" evidence="9">
    <location>
        <begin position="1274"/>
        <end position="1284"/>
    </location>
</feature>
<evidence type="ECO:0000256" key="1">
    <source>
        <dbReference type="ARBA" id="ARBA00004141"/>
    </source>
</evidence>
<dbReference type="SUPFAM" id="SSF54495">
    <property type="entry name" value="UBC-like"/>
    <property type="match status" value="1"/>
</dbReference>
<evidence type="ECO:0000256" key="2">
    <source>
        <dbReference type="ARBA" id="ARBA00006012"/>
    </source>
</evidence>
<dbReference type="Gene3D" id="3.90.228.10">
    <property type="match status" value="1"/>
</dbReference>
<sequence>MPRKAFVADLSEAIKTSRENHVYDLKQGDDDGTFTFKHRVLGGDSPEVTVQALVPDVSEYPSSHQYFVYTTSENVPRSVNSALGDPSIFEGMKVGPMLLKVAKLLDNAVAGSQKNPVNLDDGPMDIDEHEEEEVEDWEAEGEELDDTVSEEDWSPRSSQHIPHATRTPRGQPMDMSAVSALNSRIREDLRVVKKAGFRVGHIGGLLNNARDFFITVSCRIAKLGISEEAMQAWHLDRSQYIVFLIHYTAGYRPLDRLIAEEAYYGRGSVHMRVGVSQKYKITLTQAIHAFSQVKDMDKKEKEQANQEDTKLETPEIPEQGGLHGLFIGRPLDELLNKRLVSLLRYRTVMGFPWGGAEEFYNDNQGHNLAETDTIDHNYWNEEKINSLLPHLVTADHLTETSKNPSFPLLGMQFLLRHLVRCTEFCLVCHCKVEADFEALKPYVCSKPLCLYQYMALGFGPSIEYEILSQPCVVDLLISFCYASASNTRLKSFPTGMGLMVPPPAKKASWAPGHIGDWVTSQFLAPAPAEVHKASFDRRSRDIILAADETPLRIGDWVRLHMPGHAEDGQHCRVMETYYPRVRLGSPIVPSGPDISNAGLQQNIVGPPRPHSLTPAATPPPPSSVESSQYPELGFGIYDQHFDDLDDISKQQTICTLLDTLPSVRQMGEYLQANKELLLRTWMERISPAALGVLRWIIASNRSCIVQVDSINLDGDICNSEERVYGMHQWMQFRFAQGAPDKEQRFIESVREASERLSLRFPTIFAWHGSPLSNWHGIVREGLHFQDTLHGRAYGNGVYHSLYGGTSLEYSSEHNVSNVVPNGAAACPWPQSRLAISQAIALDEIVNAPNEFVSRTPHLVIAQLNWIQTRYLFVKCNMATQKVVVEREPTKIFEQDPAYTPIGVDGKKIIIPIKAVSKSRRPPQAEGIKTGHKKIKLANSEPGTETLLSDDTEAEDIEIFLSDSDDLSSSALSMTIAGKGKGPLDPSTKKAPAAPKTDFVPGTLDHSTLPLIQAPSYATTPASKTLQRELAASLKIQNTLPSHELGWYINPELVNNVYQWIVELHSFEPHLPLAKDMKARDLQSVVLEIRFGKDYPISPPFVRVIRPRFLTFLAGGGGHVTAGGALCMELLTNSGWSAVNNIESVLLQVRLAISSTEPRPARLEPGAARDYGVGEAVDAFIRACQAHGWEVPKDFYAFGASTGPSPANIHNIDENGERAYGDAEPQQDATVSSTAVPSQGTASEMDGTWGERDAGGPVSHRMAMEDYEALRREVTNLSKTQSKSSVKSDGRGLSRVFSIQTGRSKATRASTKGSTLGNATESDVDREAGDAQGTTAQEEDFELGSFIKEGHFEKRTEAGESAKKVGVVYKNLTVKGVGRKATFVRTLPDAILGTFGPDLYRSLSSYMPALRFAEQAMHYRGEVNYNPEDDQHMPTLNVWQTLKFSLLNKTRKRSKGEIDVIIAALLKMFGISHTRYTLVGNEYVRGVSGGERKRVSIAETLSTKSTVVCWDNSTRGLDASTALDYANSLRIMTDVSDRTTLVTLYQAGEGIYQLMDKVLVIDEGRMIFQGPAGEAKQYFQDLGFYCPDRQTSADFLTSVTDPTERQFREGYEDKAPRTSEDFEKAFKNSENYKKVLADVEDYEKRLEQTEHADARAFKQSVEEQKSKTVSKKSNYTVSYLGQVMACTQRELWLLLGDKTTLYTKFFIIISNGLIVGSLFHGQSLDTEGAFTRGGTAFFSIIFLGWLQLTELMKAVSGRTVIARHKEYAFYRPSAVSIARVLVDFPVLLVQVIIFSIIMYFMTGLDVSASKFFIYALFVYTMTICMTALYRMFAAISPEIDTAVRFSGIALKILIVFAGYVISKPQLLSEMIWFGWIYYINPISYAFEGVLSNELSGRVMQCAPADLVPQGPGTGPPYQGCAIAGAQLGSTAVSGSAYLETKYNYTRSHLWRNWAVIVAFAVLYILITAVASELFSFVRGGGGALTFKRSRRAKQQVAASAPAADEEKAGSPGSSSVSSGPTHTSDNEASALQEVTKSEKVFTWNDLEYSVPYQGGQKKLLNKISGYAKPGVMIALMGASGAGKTTLLNTLAQRQTVGIVSGNMLVDGRPLGTEFQRGTGFCEQMDLHDGTATIREAFEFSAILRQERTIPRAEKIAYVDKIIGLLELGDLQDAIIMSLSVEQRKRLTIGVELAAKPSLLLFLDEPTSGLDNQSAFSIIRFLKKLAQAGQAIVCTIHQPSSILVQQFDMILALNPGGNTFYFGPVGEHGSAVIKYFKDRGVECPPTKNVAEFILETAAKGQKRGGRRINWNEEWKKSAENQQILEEIARIHSERSKVPEGDKGTQREFASPILLQTTMLTKRLFIQGWRDPSYVYGKLFVSVVVGLFNGFTFWQLGNTVNDMQNRMFTSFLILLIPPTIVNAVVPKFYQNRALWEFRELPSRIYGWVAFCTANIITEIPVAVLGATLYWALWYWPTGLPTGSSTSGYVYLMTLLFFLFQASWGQWICAFAPSFTVISNTLPFFFVIFSFFNGVVRPYSELSVFWRSWLYYLNPSTYWVGGVLAATLDATPVRCAPAEAAYFNPPPGLTCAQYAGDFVASIARQGYLLNPTATSACGYCADLDGSKEEWD</sequence>
<proteinExistence type="inferred from homology"/>
<feature type="compositionally biased region" description="Polar residues" evidence="9">
    <location>
        <begin position="2020"/>
        <end position="2029"/>
    </location>
</feature>
<dbReference type="Proteomes" id="UP000192927">
    <property type="component" value="Unassembled WGS sequence"/>
</dbReference>
<feature type="transmembrane region" description="Helical" evidence="10">
    <location>
        <begin position="2503"/>
        <end position="2525"/>
    </location>
</feature>